<feature type="compositionally biased region" description="Low complexity" evidence="1">
    <location>
        <begin position="32"/>
        <end position="49"/>
    </location>
</feature>
<dbReference type="RefSeq" id="WP_267847038.1">
    <property type="nucleotide sequence ID" value="NZ_JAPMXC010000001.1"/>
</dbReference>
<name>A0ABT3ZL74_9BURK</name>
<feature type="compositionally biased region" description="Acidic residues" evidence="1">
    <location>
        <begin position="73"/>
        <end position="87"/>
    </location>
</feature>
<dbReference type="EMBL" id="JAPMXC010000001">
    <property type="protein sequence ID" value="MCY0387284.1"/>
    <property type="molecule type" value="Genomic_DNA"/>
</dbReference>
<feature type="region of interest" description="Disordered" evidence="1">
    <location>
        <begin position="1"/>
        <end position="122"/>
    </location>
</feature>
<feature type="compositionally biased region" description="Gly residues" evidence="1">
    <location>
        <begin position="93"/>
        <end position="102"/>
    </location>
</feature>
<protein>
    <submittedName>
        <fullName evidence="2">Uncharacterized protein</fullName>
    </submittedName>
</protein>
<sequence>MRSNRSYAGGQERGGPDLSAGLPHGRDPGPDALAPRAAPQGAARAFEQAMRGGRLPGARARDHGAAPGGDGETPGDDEMLGDGETLGDNEMLGDGGAFGDGGAPRDPGRDARDAWGVDQRDRARCADRDAASRIRDVWSLFATGAAGTLAPVALPEPGAAREAAPRDLLDDLFAMVVALRGDVSGTAVIEIDLDERTLPGVSVRIAETDARLCFTFFCRRADGFRRLAGQAARMAGLLHERLARPVGVAVRHRGDGDKDNDIDGGTGDVDVAVG</sequence>
<accession>A0ABT3ZL74</accession>
<gene>
    <name evidence="2" type="ORF">OVY01_08560</name>
</gene>
<proteinExistence type="predicted"/>
<feature type="compositionally biased region" description="Basic and acidic residues" evidence="1">
    <location>
        <begin position="252"/>
        <end position="261"/>
    </location>
</feature>
<evidence type="ECO:0000313" key="2">
    <source>
        <dbReference type="EMBL" id="MCY0387284.1"/>
    </source>
</evidence>
<dbReference type="Proteomes" id="UP001082899">
    <property type="component" value="Unassembled WGS sequence"/>
</dbReference>
<reference evidence="2" key="1">
    <citation type="submission" date="2022-11" db="EMBL/GenBank/DDBJ databases">
        <title>Robbsia betulipollinis sp. nov., isolated from pollen of birch (Betula pendula).</title>
        <authorList>
            <person name="Shi H."/>
            <person name="Ambika Manirajan B."/>
            <person name="Ratering S."/>
            <person name="Geissler-Plaum R."/>
            <person name="Schnell S."/>
        </authorList>
    </citation>
    <scope>NUCLEOTIDE SEQUENCE</scope>
    <source>
        <strain evidence="2">Bb-Pol-6</strain>
    </source>
</reference>
<comment type="caution">
    <text evidence="2">The sequence shown here is derived from an EMBL/GenBank/DDBJ whole genome shotgun (WGS) entry which is preliminary data.</text>
</comment>
<evidence type="ECO:0000256" key="1">
    <source>
        <dbReference type="SAM" id="MobiDB-lite"/>
    </source>
</evidence>
<feature type="region of interest" description="Disordered" evidence="1">
    <location>
        <begin position="252"/>
        <end position="274"/>
    </location>
</feature>
<feature type="compositionally biased region" description="Basic and acidic residues" evidence="1">
    <location>
        <begin position="106"/>
        <end position="122"/>
    </location>
</feature>
<keyword evidence="3" id="KW-1185">Reference proteome</keyword>
<evidence type="ECO:0000313" key="3">
    <source>
        <dbReference type="Proteomes" id="UP001082899"/>
    </source>
</evidence>
<organism evidence="2 3">
    <name type="scientific">Robbsia betulipollinis</name>
    <dbReference type="NCBI Taxonomy" id="2981849"/>
    <lineage>
        <taxon>Bacteria</taxon>
        <taxon>Pseudomonadati</taxon>
        <taxon>Pseudomonadota</taxon>
        <taxon>Betaproteobacteria</taxon>
        <taxon>Burkholderiales</taxon>
        <taxon>Burkholderiaceae</taxon>
        <taxon>Robbsia</taxon>
    </lineage>
</organism>